<dbReference type="InterPro" id="IPR000994">
    <property type="entry name" value="Pept_M24"/>
</dbReference>
<evidence type="ECO:0000259" key="1">
    <source>
        <dbReference type="Pfam" id="PF00557"/>
    </source>
</evidence>
<dbReference type="PANTHER" id="PTHR46112">
    <property type="entry name" value="AMINOPEPTIDASE"/>
    <property type="match status" value="1"/>
</dbReference>
<comment type="caution">
    <text evidence="2">The sequence shown here is derived from an EMBL/GenBank/DDBJ whole genome shotgun (WGS) entry which is preliminary data.</text>
</comment>
<feature type="non-terminal residue" evidence="2">
    <location>
        <position position="124"/>
    </location>
</feature>
<feature type="domain" description="Peptidase M24" evidence="1">
    <location>
        <begin position="11"/>
        <end position="118"/>
    </location>
</feature>
<dbReference type="PANTHER" id="PTHR46112:SF2">
    <property type="entry name" value="XAA-PRO AMINOPEPTIDASE P-RELATED"/>
    <property type="match status" value="1"/>
</dbReference>
<proteinExistence type="predicted"/>
<sequence length="124" mass="13895">LRRHTPHIYSLLSGERINTIIGRSTNKVIKPGEFLSIGVSCRYEGYASVARRMAIAGGKGTKEQIEFLEHGLRAYELAVEKFIYGGLEKDVDLAVRNYFKQQNLAQYQIYSVAHGTGITECLEA</sequence>
<protein>
    <recommendedName>
        <fullName evidence="1">Peptidase M24 domain-containing protein</fullName>
    </recommendedName>
</protein>
<gene>
    <name evidence="2" type="ORF">S03H2_70370</name>
</gene>
<reference evidence="2" key="1">
    <citation type="journal article" date="2014" name="Front. Microbiol.">
        <title>High frequency of phylogenetically diverse reductive dehalogenase-homologous genes in deep subseafloor sedimentary metagenomes.</title>
        <authorList>
            <person name="Kawai M."/>
            <person name="Futagami T."/>
            <person name="Toyoda A."/>
            <person name="Takaki Y."/>
            <person name="Nishi S."/>
            <person name="Hori S."/>
            <person name="Arai W."/>
            <person name="Tsubouchi T."/>
            <person name="Morono Y."/>
            <person name="Uchiyama I."/>
            <person name="Ito T."/>
            <person name="Fujiyama A."/>
            <person name="Inagaki F."/>
            <person name="Takami H."/>
        </authorList>
    </citation>
    <scope>NUCLEOTIDE SEQUENCE</scope>
    <source>
        <strain evidence="2">Expedition CK06-06</strain>
    </source>
</reference>
<evidence type="ECO:0000313" key="2">
    <source>
        <dbReference type="EMBL" id="GAH93117.1"/>
    </source>
</evidence>
<accession>X1JGJ7</accession>
<dbReference type="EMBL" id="BARU01046744">
    <property type="protein sequence ID" value="GAH93117.1"/>
    <property type="molecule type" value="Genomic_DNA"/>
</dbReference>
<dbReference type="SUPFAM" id="SSF55920">
    <property type="entry name" value="Creatinase/aminopeptidase"/>
    <property type="match status" value="1"/>
</dbReference>
<name>X1JGJ7_9ZZZZ</name>
<dbReference type="Pfam" id="PF00557">
    <property type="entry name" value="Peptidase_M24"/>
    <property type="match status" value="1"/>
</dbReference>
<dbReference type="Gene3D" id="3.90.230.10">
    <property type="entry name" value="Creatinase/methionine aminopeptidase superfamily"/>
    <property type="match status" value="1"/>
</dbReference>
<dbReference type="AlphaFoldDB" id="X1JGJ7"/>
<dbReference type="InterPro" id="IPR050659">
    <property type="entry name" value="Peptidase_M24B"/>
</dbReference>
<feature type="non-terminal residue" evidence="2">
    <location>
        <position position="1"/>
    </location>
</feature>
<organism evidence="2">
    <name type="scientific">marine sediment metagenome</name>
    <dbReference type="NCBI Taxonomy" id="412755"/>
    <lineage>
        <taxon>unclassified sequences</taxon>
        <taxon>metagenomes</taxon>
        <taxon>ecological metagenomes</taxon>
    </lineage>
</organism>
<dbReference type="InterPro" id="IPR036005">
    <property type="entry name" value="Creatinase/aminopeptidase-like"/>
</dbReference>